<dbReference type="Proteomes" id="UP000317421">
    <property type="component" value="Unassembled WGS sequence"/>
</dbReference>
<sequence length="314" mass="36293">MRLPTLLWVTALVSAYLVVAQRLGYPHAAVLAGAFALVAWSLRSRLRKWFYVPRGLALLVGSIVLWIGGVDGRWVLSSCPDCGWGSDRLEFRVLGFPGWSIEDDFSDQIHFDLRDLGWVCRHANMEAWVKHRYWGGYFCTFPCMNGCGWIVGTPNSPAMTKRVKASAAADPDLAYHLHKRYFREGQTDYFWDGLRVDWRTLAAYDEGMAREASDWLANAPEYEREQILESYPEITTDYIDSLYTYGVDEVIIVWQLQQSYWHGVGGIRGWIALRLPIDEQRRRSVFRRINERRAAEGYDADLEDFGQQFAHVYR</sequence>
<accession>A0A5C6ALJ3</accession>
<dbReference type="EMBL" id="SJPR01000001">
    <property type="protein sequence ID" value="TWT99901.1"/>
    <property type="molecule type" value="Genomic_DNA"/>
</dbReference>
<protein>
    <submittedName>
        <fullName evidence="2">Uncharacterized protein</fullName>
    </submittedName>
</protein>
<gene>
    <name evidence="2" type="ORF">Pla108_08440</name>
</gene>
<keyword evidence="1" id="KW-0472">Membrane</keyword>
<keyword evidence="1" id="KW-0812">Transmembrane</keyword>
<reference evidence="2 3" key="1">
    <citation type="submission" date="2019-02" db="EMBL/GenBank/DDBJ databases">
        <title>Deep-cultivation of Planctomycetes and their phenomic and genomic characterization uncovers novel biology.</title>
        <authorList>
            <person name="Wiegand S."/>
            <person name="Jogler M."/>
            <person name="Boedeker C."/>
            <person name="Pinto D."/>
            <person name="Vollmers J."/>
            <person name="Rivas-Marin E."/>
            <person name="Kohn T."/>
            <person name="Peeters S.H."/>
            <person name="Heuer A."/>
            <person name="Rast P."/>
            <person name="Oberbeckmann S."/>
            <person name="Bunk B."/>
            <person name="Jeske O."/>
            <person name="Meyerdierks A."/>
            <person name="Storesund J.E."/>
            <person name="Kallscheuer N."/>
            <person name="Luecker S."/>
            <person name="Lage O.M."/>
            <person name="Pohl T."/>
            <person name="Merkel B.J."/>
            <person name="Hornburger P."/>
            <person name="Mueller R.-W."/>
            <person name="Bruemmer F."/>
            <person name="Labrenz M."/>
            <person name="Spormann A.M."/>
            <person name="Op Den Camp H."/>
            <person name="Overmann J."/>
            <person name="Amann R."/>
            <person name="Jetten M.S.M."/>
            <person name="Mascher T."/>
            <person name="Medema M.H."/>
            <person name="Devos D.P."/>
            <person name="Kaster A.-K."/>
            <person name="Ovreas L."/>
            <person name="Rohde M."/>
            <person name="Galperin M.Y."/>
            <person name="Jogler C."/>
        </authorList>
    </citation>
    <scope>NUCLEOTIDE SEQUENCE [LARGE SCALE GENOMIC DNA]</scope>
    <source>
        <strain evidence="2 3">Pla108</strain>
    </source>
</reference>
<evidence type="ECO:0000313" key="3">
    <source>
        <dbReference type="Proteomes" id="UP000317421"/>
    </source>
</evidence>
<organism evidence="2 3">
    <name type="scientific">Botrimarina colliarenosi</name>
    <dbReference type="NCBI Taxonomy" id="2528001"/>
    <lineage>
        <taxon>Bacteria</taxon>
        <taxon>Pseudomonadati</taxon>
        <taxon>Planctomycetota</taxon>
        <taxon>Planctomycetia</taxon>
        <taxon>Pirellulales</taxon>
        <taxon>Lacipirellulaceae</taxon>
        <taxon>Botrimarina</taxon>
    </lineage>
</organism>
<keyword evidence="3" id="KW-1185">Reference proteome</keyword>
<dbReference type="OrthoDB" id="291269at2"/>
<comment type="caution">
    <text evidence="2">The sequence shown here is derived from an EMBL/GenBank/DDBJ whole genome shotgun (WGS) entry which is preliminary data.</text>
</comment>
<dbReference type="AlphaFoldDB" id="A0A5C6ALJ3"/>
<name>A0A5C6ALJ3_9BACT</name>
<proteinExistence type="predicted"/>
<keyword evidence="1" id="KW-1133">Transmembrane helix</keyword>
<evidence type="ECO:0000256" key="1">
    <source>
        <dbReference type="SAM" id="Phobius"/>
    </source>
</evidence>
<feature type="transmembrane region" description="Helical" evidence="1">
    <location>
        <begin position="49"/>
        <end position="69"/>
    </location>
</feature>
<dbReference type="RefSeq" id="WP_146443295.1">
    <property type="nucleotide sequence ID" value="NZ_SJPR01000001.1"/>
</dbReference>
<feature type="transmembrane region" description="Helical" evidence="1">
    <location>
        <begin position="25"/>
        <end position="42"/>
    </location>
</feature>
<evidence type="ECO:0000313" key="2">
    <source>
        <dbReference type="EMBL" id="TWT99901.1"/>
    </source>
</evidence>